<organism evidence="1 2">
    <name type="scientific">Bacteroides cellulosilyticus</name>
    <dbReference type="NCBI Taxonomy" id="246787"/>
    <lineage>
        <taxon>Bacteria</taxon>
        <taxon>Pseudomonadati</taxon>
        <taxon>Bacteroidota</taxon>
        <taxon>Bacteroidia</taxon>
        <taxon>Bacteroidales</taxon>
        <taxon>Bacteroidaceae</taxon>
        <taxon>Bacteroides</taxon>
    </lineage>
</organism>
<feature type="non-terminal residue" evidence="1">
    <location>
        <position position="104"/>
    </location>
</feature>
<comment type="caution">
    <text evidence="1">The sequence shown here is derived from an EMBL/GenBank/DDBJ whole genome shotgun (WGS) entry which is preliminary data.</text>
</comment>
<evidence type="ECO:0000313" key="2">
    <source>
        <dbReference type="Proteomes" id="UP001221924"/>
    </source>
</evidence>
<dbReference type="InterPro" id="IPR011990">
    <property type="entry name" value="TPR-like_helical_dom_sf"/>
</dbReference>
<proteinExistence type="predicted"/>
<dbReference type="EMBL" id="JARFID010000441">
    <property type="protein sequence ID" value="MDE8697915.1"/>
    <property type="molecule type" value="Genomic_DNA"/>
</dbReference>
<evidence type="ECO:0000313" key="1">
    <source>
        <dbReference type="EMBL" id="MDE8697915.1"/>
    </source>
</evidence>
<sequence length="104" mass="11773">QSMVTSLYGMMRNEYRRADALGGGLPLVLHSAWGCGVDNSWSNNSHSDFKYMYYPSQINQTDLLIFQNIFQWCYRIINTANMVISRAEGSGIDWKGTETEAAAH</sequence>
<feature type="non-terminal residue" evidence="1">
    <location>
        <position position="1"/>
    </location>
</feature>
<dbReference type="SUPFAM" id="SSF48452">
    <property type="entry name" value="TPR-like"/>
    <property type="match status" value="1"/>
</dbReference>
<dbReference type="AlphaFoldDB" id="A0AAW6MAJ6"/>
<accession>A0AAW6MAJ6</accession>
<dbReference type="Proteomes" id="UP001221924">
    <property type="component" value="Unassembled WGS sequence"/>
</dbReference>
<name>A0AAW6MAJ6_9BACE</name>
<gene>
    <name evidence="1" type="ORF">PZH42_28150</name>
</gene>
<protein>
    <submittedName>
        <fullName evidence="1">RagB/SusD family nutrient uptake outer membrane protein</fullName>
    </submittedName>
</protein>
<reference evidence="1" key="1">
    <citation type="submission" date="2023-03" db="EMBL/GenBank/DDBJ databases">
        <title>DFI Biobank Strains.</title>
        <authorList>
            <person name="Mostad J."/>
            <person name="Paddock L."/>
            <person name="Medina S."/>
            <person name="Waligurski E."/>
            <person name="Barat B."/>
            <person name="Smith R."/>
            <person name="Burgo V."/>
            <person name="Metcalfe C."/>
            <person name="Woodson C."/>
            <person name="Sundararajan A."/>
            <person name="Ramaswamy R."/>
            <person name="Lin H."/>
            <person name="Pamer E.G."/>
        </authorList>
    </citation>
    <scope>NUCLEOTIDE SEQUENCE</scope>
    <source>
        <strain evidence="1">DFI.9.5</strain>
    </source>
</reference>
<dbReference type="Gene3D" id="1.25.40.390">
    <property type="match status" value="1"/>
</dbReference>